<evidence type="ECO:0000313" key="3">
    <source>
        <dbReference type="Proteomes" id="UP000077134"/>
    </source>
</evidence>
<comment type="caution">
    <text evidence="2">The sequence shown here is derived from an EMBL/GenBank/DDBJ whole genome shotgun (WGS) entry which is preliminary data.</text>
</comment>
<organism evidence="2 3">
    <name type="scientific">Paenibacillus crassostreae</name>
    <dbReference type="NCBI Taxonomy" id="1763538"/>
    <lineage>
        <taxon>Bacteria</taxon>
        <taxon>Bacillati</taxon>
        <taxon>Bacillota</taxon>
        <taxon>Bacilli</taxon>
        <taxon>Bacillales</taxon>
        <taxon>Paenibacillaceae</taxon>
        <taxon>Paenibacillus</taxon>
    </lineage>
</organism>
<feature type="signal peptide" evidence="1">
    <location>
        <begin position="1"/>
        <end position="20"/>
    </location>
</feature>
<dbReference type="Proteomes" id="UP000077134">
    <property type="component" value="Unassembled WGS sequence"/>
</dbReference>
<dbReference type="OrthoDB" id="2666877at2"/>
<keyword evidence="3" id="KW-1185">Reference proteome</keyword>
<sequence>MKFRMVVLLLAFITVVTGCASTVTQKNVIQDAPELLPSGESAAFIVDDNEIVHFPISGPSFNKDLNIPAHFGWVKVRVHNTSSETLRVRVTQDTITGTEKMFFEVAPGAQKAVNGTQPWATGTHWVALSTKNGGMMSGFLSVELENTKEEPKKM</sequence>
<name>A0A167DQM9_9BACL</name>
<dbReference type="EMBL" id="LSFN01000014">
    <property type="protein sequence ID" value="OAB74667.1"/>
    <property type="molecule type" value="Genomic_DNA"/>
</dbReference>
<gene>
    <name evidence="2" type="ORF">PNBC_11545</name>
</gene>
<evidence type="ECO:0000256" key="1">
    <source>
        <dbReference type="SAM" id="SignalP"/>
    </source>
</evidence>
<protein>
    <submittedName>
        <fullName evidence="2">Uncharacterized protein</fullName>
    </submittedName>
</protein>
<accession>A0A167DQM9</accession>
<keyword evidence="1" id="KW-0732">Signal</keyword>
<proteinExistence type="predicted"/>
<evidence type="ECO:0000313" key="2">
    <source>
        <dbReference type="EMBL" id="OAB74667.1"/>
    </source>
</evidence>
<dbReference type="PROSITE" id="PS51257">
    <property type="entry name" value="PROKAR_LIPOPROTEIN"/>
    <property type="match status" value="1"/>
</dbReference>
<feature type="chain" id="PRO_5007885304" evidence="1">
    <location>
        <begin position="21"/>
        <end position="154"/>
    </location>
</feature>
<reference evidence="2 3" key="1">
    <citation type="submission" date="2016-02" db="EMBL/GenBank/DDBJ databases">
        <title>Paenibacillus sp. LPB0068, isolated from Crassostrea gigas.</title>
        <authorList>
            <person name="Shin S.-K."/>
            <person name="Yi H."/>
        </authorList>
    </citation>
    <scope>NUCLEOTIDE SEQUENCE [LARGE SCALE GENOMIC DNA]</scope>
    <source>
        <strain evidence="2 3">LPB0068</strain>
    </source>
</reference>
<dbReference type="RefSeq" id="WP_068658194.1">
    <property type="nucleotide sequence ID" value="NZ_CP017770.1"/>
</dbReference>
<dbReference type="KEGG" id="pcx:LPB68_02415"/>
<dbReference type="AlphaFoldDB" id="A0A167DQM9"/>